<dbReference type="HOGENOM" id="CLU_156623_2_1_9"/>
<organism evidence="1 2">
    <name type="scientific">Desulfofarcimen acetoxidans (strain ATCC 49208 / DSM 771 / KCTC 5769 / VKM B-1644 / 5575)</name>
    <name type="common">Desulfotomaculum acetoxidans</name>
    <dbReference type="NCBI Taxonomy" id="485916"/>
    <lineage>
        <taxon>Bacteria</taxon>
        <taxon>Bacillati</taxon>
        <taxon>Bacillota</taxon>
        <taxon>Clostridia</taxon>
        <taxon>Eubacteriales</taxon>
        <taxon>Peptococcaceae</taxon>
        <taxon>Desulfofarcimen</taxon>
    </lineage>
</organism>
<dbReference type="SUPFAM" id="SSF47598">
    <property type="entry name" value="Ribbon-helix-helix"/>
    <property type="match status" value="1"/>
</dbReference>
<dbReference type="InterPro" id="IPR013321">
    <property type="entry name" value="Arc_rbn_hlx_hlx"/>
</dbReference>
<sequence>MANLPPDKRSFTLTMNKETYEKIAAIAEKERRSVTFMINELIEEALKRREKK</sequence>
<dbReference type="Gene3D" id="1.10.1220.10">
    <property type="entry name" value="Met repressor-like"/>
    <property type="match status" value="1"/>
</dbReference>
<evidence type="ECO:0000313" key="1">
    <source>
        <dbReference type="EMBL" id="ACV64379.1"/>
    </source>
</evidence>
<gene>
    <name evidence="1" type="ordered locus">Dtox_3670</name>
</gene>
<protein>
    <submittedName>
        <fullName evidence="1">CopG domain protein DNA-binding domain protein</fullName>
    </submittedName>
</protein>
<dbReference type="RefSeq" id="WP_015759066.1">
    <property type="nucleotide sequence ID" value="NC_013216.1"/>
</dbReference>
<keyword evidence="1" id="KW-0238">DNA-binding</keyword>
<evidence type="ECO:0000313" key="2">
    <source>
        <dbReference type="Proteomes" id="UP000002217"/>
    </source>
</evidence>
<dbReference type="GO" id="GO:0006355">
    <property type="term" value="P:regulation of DNA-templated transcription"/>
    <property type="evidence" value="ECO:0007669"/>
    <property type="project" value="InterPro"/>
</dbReference>
<name>C8VWL5_DESAS</name>
<keyword evidence="2" id="KW-1185">Reference proteome</keyword>
<dbReference type="EMBL" id="CP001720">
    <property type="protein sequence ID" value="ACV64379.1"/>
    <property type="molecule type" value="Genomic_DNA"/>
</dbReference>
<proteinExistence type="predicted"/>
<dbReference type="InterPro" id="IPR010985">
    <property type="entry name" value="Ribbon_hlx_hlx"/>
</dbReference>
<dbReference type="AlphaFoldDB" id="C8VWL5"/>
<dbReference type="KEGG" id="dae:Dtox_3670"/>
<dbReference type="GO" id="GO:0003677">
    <property type="term" value="F:DNA binding"/>
    <property type="evidence" value="ECO:0007669"/>
    <property type="project" value="UniProtKB-KW"/>
</dbReference>
<dbReference type="Proteomes" id="UP000002217">
    <property type="component" value="Chromosome"/>
</dbReference>
<dbReference type="STRING" id="485916.Dtox_3670"/>
<reference evidence="1 2" key="1">
    <citation type="journal article" date="2009" name="Stand. Genomic Sci.">
        <title>Complete genome sequence of Desulfotomaculum acetoxidans type strain (5575).</title>
        <authorList>
            <person name="Spring S."/>
            <person name="Lapidus A."/>
            <person name="Schroder M."/>
            <person name="Gleim D."/>
            <person name="Sims D."/>
            <person name="Meincke L."/>
            <person name="Glavina Del Rio T."/>
            <person name="Tice H."/>
            <person name="Copeland A."/>
            <person name="Cheng J.F."/>
            <person name="Lucas S."/>
            <person name="Chen F."/>
            <person name="Nolan M."/>
            <person name="Bruce D."/>
            <person name="Goodwin L."/>
            <person name="Pitluck S."/>
            <person name="Ivanova N."/>
            <person name="Mavromatis K."/>
            <person name="Mikhailova N."/>
            <person name="Pati A."/>
            <person name="Chen A."/>
            <person name="Palaniappan K."/>
            <person name="Land M."/>
            <person name="Hauser L."/>
            <person name="Chang Y.J."/>
            <person name="Jeffries C.D."/>
            <person name="Chain P."/>
            <person name="Saunders E."/>
            <person name="Brettin T."/>
            <person name="Detter J.C."/>
            <person name="Goker M."/>
            <person name="Bristow J."/>
            <person name="Eisen J.A."/>
            <person name="Markowitz V."/>
            <person name="Hugenholtz P."/>
            <person name="Kyrpides N.C."/>
            <person name="Klenk H.P."/>
            <person name="Han C."/>
        </authorList>
    </citation>
    <scope>NUCLEOTIDE SEQUENCE [LARGE SCALE GENOMIC DNA]</scope>
    <source>
        <strain evidence="2">ATCC 49208 / DSM 771 / VKM B-1644</strain>
    </source>
</reference>
<accession>C8VWL5</accession>